<sequence>MSVQNPIGAGSNERSTRGEIYKVCEAGYNEIANAIVRHSALRELESFGKIISDKPLSHPERALFFATIWAFFKDVPAGIVALAARVTDEWIKEDMWHGTAKAAHILYASVDEYGLHQHSKHMLPTHHQMFKQLTTHLGLSDAELFNPHYILPEGTAMGNNTHRMYRSEFLGEALGFHLASEMTSSREFQFFLKGFQKYAGEYGLVDEDDPVLAFFAIHCEVEPMHVATGREIMISYLEKNPTIAPHAMRGAMAFMDGFEQMFAALNRRLA</sequence>
<dbReference type="SUPFAM" id="SSF48613">
    <property type="entry name" value="Heme oxygenase-like"/>
    <property type="match status" value="1"/>
</dbReference>
<dbReference type="Proteomes" id="UP000552560">
    <property type="component" value="Unassembled WGS sequence"/>
</dbReference>
<dbReference type="EMBL" id="JAEILD010000100">
    <property type="protein sequence ID" value="MBI6651204.1"/>
    <property type="molecule type" value="Genomic_DNA"/>
</dbReference>
<dbReference type="Gene3D" id="1.20.910.10">
    <property type="entry name" value="Heme oxygenase-like"/>
    <property type="match status" value="1"/>
</dbReference>
<dbReference type="OrthoDB" id="7331123at2"/>
<evidence type="ECO:0000313" key="6">
    <source>
        <dbReference type="Proteomes" id="UP000614123"/>
    </source>
</evidence>
<reference evidence="4 5" key="1">
    <citation type="journal article" date="2020" name="Front. Microbiol.">
        <title>Genetic Organization of the aprX-lipA2 Operon Affects the Proteolytic Potential of Pseudomonas Species in Milk.</title>
        <authorList>
            <person name="Maier C."/>
            <person name="Huptas C."/>
            <person name="von Neubeck M."/>
            <person name="Scherer S."/>
            <person name="Wenning M."/>
            <person name="Lucking G."/>
        </authorList>
    </citation>
    <scope>NUCLEOTIDE SEQUENCE [LARGE SCALE GENOMIC DNA]</scope>
    <source>
        <strain evidence="3 4">DSM 16272</strain>
        <strain evidence="2 5">WS 4671</strain>
    </source>
</reference>
<organism evidence="3 4">
    <name type="scientific">Pseudomonas veronii</name>
    <dbReference type="NCBI Taxonomy" id="76761"/>
    <lineage>
        <taxon>Bacteria</taxon>
        <taxon>Pseudomonadati</taxon>
        <taxon>Pseudomonadota</taxon>
        <taxon>Gammaproteobacteria</taxon>
        <taxon>Pseudomonadales</taxon>
        <taxon>Pseudomonadaceae</taxon>
        <taxon>Pseudomonas</taxon>
    </lineage>
</organism>
<dbReference type="AlphaFoldDB" id="A0A0R3BKL5"/>
<comment type="caution">
    <text evidence="3">The sequence shown here is derived from an EMBL/GenBank/DDBJ whole genome shotgun (WGS) entry which is preliminary data.</text>
</comment>
<dbReference type="Proteomes" id="UP000537729">
    <property type="component" value="Unassembled WGS sequence"/>
</dbReference>
<gene>
    <name evidence="3" type="ORF">HBO38_32585</name>
    <name evidence="2" type="ORF">HBO43_08905</name>
    <name evidence="1" type="ORF">YA0849_19610</name>
</gene>
<evidence type="ECO:0000313" key="5">
    <source>
        <dbReference type="Proteomes" id="UP000552560"/>
    </source>
</evidence>
<evidence type="ECO:0000313" key="4">
    <source>
        <dbReference type="Proteomes" id="UP000537729"/>
    </source>
</evidence>
<dbReference type="EMBL" id="JAAQWE010000006">
    <property type="protein sequence ID" value="NMX96716.1"/>
    <property type="molecule type" value="Genomic_DNA"/>
</dbReference>
<dbReference type="Pfam" id="PF14518">
    <property type="entry name" value="Haem_oxygenas_2"/>
    <property type="match status" value="1"/>
</dbReference>
<proteinExistence type="predicted"/>
<dbReference type="SMART" id="SM01236">
    <property type="entry name" value="Haem_oxygenase_2"/>
    <property type="match status" value="1"/>
</dbReference>
<dbReference type="InterPro" id="IPR016084">
    <property type="entry name" value="Haem_Oase-like_multi-hlx"/>
</dbReference>
<keyword evidence="6" id="KW-1185">Reference proteome</keyword>
<name>A0A0R3BKL5_PSEVE</name>
<evidence type="ECO:0000313" key="1">
    <source>
        <dbReference type="EMBL" id="MBI6651204.1"/>
    </source>
</evidence>
<dbReference type="RefSeq" id="WP_046384217.1">
    <property type="nucleotide sequence ID" value="NZ_CP129402.1"/>
</dbReference>
<protein>
    <submittedName>
        <fullName evidence="3">Iron-containing redox enzyme family protein</fullName>
    </submittedName>
</protein>
<accession>A0A0R3BKL5</accession>
<evidence type="ECO:0000313" key="2">
    <source>
        <dbReference type="EMBL" id="NMX96716.1"/>
    </source>
</evidence>
<evidence type="ECO:0000313" key="3">
    <source>
        <dbReference type="EMBL" id="NMY13096.1"/>
    </source>
</evidence>
<dbReference type="EMBL" id="JAAQWG010000078">
    <property type="protein sequence ID" value="NMY13096.1"/>
    <property type="molecule type" value="Genomic_DNA"/>
</dbReference>
<dbReference type="Proteomes" id="UP000614123">
    <property type="component" value="Unassembled WGS sequence"/>
</dbReference>
<reference evidence="1 6" key="2">
    <citation type="submission" date="2020-12" db="EMBL/GenBank/DDBJ databases">
        <title>Comparative genomic insights into the epidemiology and virulence of plant pathogenic Pseudomonads from Turkey.</title>
        <authorList>
            <person name="Dillon M."/>
            <person name="Ruiz-Bedoya T."/>
            <person name="Bendalovic-Torma C."/>
            <person name="Guttman K.M."/>
            <person name="Kwak H."/>
            <person name="Middleton M.A."/>
            <person name="Wang P.W."/>
            <person name="Horuz S."/>
            <person name="Aysan Y."/>
            <person name="Guttman D.S."/>
        </authorList>
    </citation>
    <scope>NUCLEOTIDE SEQUENCE [LARGE SCALE GENOMIC DNA]</scope>
    <source>
        <strain evidence="1 6">S4_EA_3a</strain>
    </source>
</reference>